<dbReference type="GO" id="GO:0006352">
    <property type="term" value="P:DNA-templated transcription initiation"/>
    <property type="evidence" value="ECO:0007669"/>
    <property type="project" value="InterPro"/>
</dbReference>
<dbReference type="GO" id="GO:0003700">
    <property type="term" value="F:DNA-binding transcription factor activity"/>
    <property type="evidence" value="ECO:0007669"/>
    <property type="project" value="InterPro"/>
</dbReference>
<dbReference type="GO" id="GO:0000428">
    <property type="term" value="C:DNA-directed RNA polymerase complex"/>
    <property type="evidence" value="ECO:0007669"/>
    <property type="project" value="UniProtKB-KW"/>
</dbReference>
<dbReference type="Proteomes" id="UP000295063">
    <property type="component" value="Unassembled WGS sequence"/>
</dbReference>
<dbReference type="RefSeq" id="WP_132074215.1">
    <property type="nucleotide sequence ID" value="NZ_SLUI01000001.1"/>
</dbReference>
<accession>A0A4R1Q4R8</accession>
<dbReference type="GO" id="GO:0003677">
    <property type="term" value="F:DNA binding"/>
    <property type="evidence" value="ECO:0007669"/>
    <property type="project" value="InterPro"/>
</dbReference>
<dbReference type="OrthoDB" id="1954605at2"/>
<keyword evidence="2" id="KW-1185">Reference proteome</keyword>
<reference evidence="1 2" key="1">
    <citation type="submission" date="2019-03" db="EMBL/GenBank/DDBJ databases">
        <title>Genomic Encyclopedia of Type Strains, Phase IV (KMG-IV): sequencing the most valuable type-strain genomes for metagenomic binning, comparative biology and taxonomic classification.</title>
        <authorList>
            <person name="Goeker M."/>
        </authorList>
    </citation>
    <scope>NUCLEOTIDE SEQUENCE [LARGE SCALE GENOMIC DNA]</scope>
    <source>
        <strain evidence="1 2">DSM 15969</strain>
    </source>
</reference>
<dbReference type="SUPFAM" id="SSF46894">
    <property type="entry name" value="C-terminal effector domain of the bipartite response regulators"/>
    <property type="match status" value="1"/>
</dbReference>
<comment type="caution">
    <text evidence="1">The sequence shown here is derived from an EMBL/GenBank/DDBJ whole genome shotgun (WGS) entry which is preliminary data.</text>
</comment>
<evidence type="ECO:0000313" key="2">
    <source>
        <dbReference type="Proteomes" id="UP000295063"/>
    </source>
</evidence>
<evidence type="ECO:0000313" key="1">
    <source>
        <dbReference type="EMBL" id="TCL40012.1"/>
    </source>
</evidence>
<sequence>MSVVSKESIIAAKDGNVEKLEEILSLFYQLGMDTVVFMGLPPYEWEDARQSGIIRVAAAIKRYDSSRSMKPINYLFMALKAGINSYLRGLNFQKNKIMSGALRLDSAIDGDTVKQTTWMEIIKDPNVNVFESVAHNLDFESFYHDLKLSLSPLERKVLDLRYQGIQPRDICSALNLRQKTEDNAWWRIRKKAASLKHKVAI</sequence>
<dbReference type="InterPro" id="IPR013325">
    <property type="entry name" value="RNA_pol_sigma_r2"/>
</dbReference>
<dbReference type="InterPro" id="IPR016032">
    <property type="entry name" value="Sig_transdc_resp-reg_C-effctor"/>
</dbReference>
<gene>
    <name evidence="1" type="ORF">EV210_101212</name>
</gene>
<name>A0A4R1Q4R8_9FIRM</name>
<keyword evidence="1" id="KW-0804">Transcription</keyword>
<dbReference type="AlphaFoldDB" id="A0A4R1Q4R8"/>
<dbReference type="EMBL" id="SLUI01000001">
    <property type="protein sequence ID" value="TCL40012.1"/>
    <property type="molecule type" value="Genomic_DNA"/>
</dbReference>
<organism evidence="1 2">
    <name type="scientific">Anaerospora hongkongensis</name>
    <dbReference type="NCBI Taxonomy" id="244830"/>
    <lineage>
        <taxon>Bacteria</taxon>
        <taxon>Bacillati</taxon>
        <taxon>Bacillota</taxon>
        <taxon>Negativicutes</taxon>
        <taxon>Selenomonadales</taxon>
        <taxon>Sporomusaceae</taxon>
        <taxon>Anaerospora</taxon>
    </lineage>
</organism>
<dbReference type="SUPFAM" id="SSF88946">
    <property type="entry name" value="Sigma2 domain of RNA polymerase sigma factors"/>
    <property type="match status" value="1"/>
</dbReference>
<proteinExistence type="predicted"/>
<keyword evidence="1" id="KW-0240">DNA-directed RNA polymerase</keyword>
<protein>
    <submittedName>
        <fullName evidence="1">DNA-directed RNA polymerase specialized sigma24 family protein</fullName>
    </submittedName>
</protein>